<dbReference type="EMBL" id="JAGTXB010000010">
    <property type="protein sequence ID" value="MBS0029746.1"/>
    <property type="molecule type" value="Genomic_DNA"/>
</dbReference>
<proteinExistence type="predicted"/>
<gene>
    <name evidence="2" type="ORF">KE626_20650</name>
</gene>
<dbReference type="InterPro" id="IPR029052">
    <property type="entry name" value="Metallo-depent_PP-like"/>
</dbReference>
<sequence>MQNRRKFLQQLGGASAAILLPFTAVALSGQPMSRPLKFAMVADPHRDLIPDADRRLDAFMEQVDHEKPDFIINLGDFCFGKEKNKSFLQRFKQFAGPGYHVLGNHDMDMNTKAEMVAFLEMSNRYYSFDCKDYHFVVLDANHLYQDGKFIDYQHGNFYVDDTLREFIDDTQIAWFKADIAATTRPVIVFSHQSLFHYLYGVKNRLALQLIMEEENKRAGFKKVIACFNGHDHIDLHRELNGINYFEINSLSYQWFNTKNFDRYDKKLYDEYKMLPNIAMYKDPLYAFVSIDNRQLTVKGIRSSWIPPSPYDAGIPKAIYGNECTPVISDYIIKR</sequence>
<protein>
    <submittedName>
        <fullName evidence="2">Metallophosphoesterase</fullName>
    </submittedName>
</protein>
<dbReference type="SUPFAM" id="SSF56300">
    <property type="entry name" value="Metallo-dependent phosphatases"/>
    <property type="match status" value="1"/>
</dbReference>
<reference evidence="2 3" key="1">
    <citation type="submission" date="2021-04" db="EMBL/GenBank/DDBJ databases">
        <title>Chitinophaga sp. nov., isolated from the rhizosphere soil.</title>
        <authorList>
            <person name="He S."/>
        </authorList>
    </citation>
    <scope>NUCLEOTIDE SEQUENCE [LARGE SCALE GENOMIC DNA]</scope>
    <source>
        <strain evidence="2 3">2R12</strain>
    </source>
</reference>
<dbReference type="Gene3D" id="3.60.21.10">
    <property type="match status" value="1"/>
</dbReference>
<dbReference type="InterPro" id="IPR004843">
    <property type="entry name" value="Calcineurin-like_PHP"/>
</dbReference>
<dbReference type="InterPro" id="IPR051918">
    <property type="entry name" value="STPP_CPPED1"/>
</dbReference>
<dbReference type="Proteomes" id="UP000676386">
    <property type="component" value="Unassembled WGS sequence"/>
</dbReference>
<accession>A0ABS5J3D6</accession>
<evidence type="ECO:0000313" key="3">
    <source>
        <dbReference type="Proteomes" id="UP000676386"/>
    </source>
</evidence>
<comment type="caution">
    <text evidence="2">The sequence shown here is derived from an EMBL/GenBank/DDBJ whole genome shotgun (WGS) entry which is preliminary data.</text>
</comment>
<dbReference type="PANTHER" id="PTHR43143:SF1">
    <property type="entry name" value="SERINE_THREONINE-PROTEIN PHOSPHATASE CPPED1"/>
    <property type="match status" value="1"/>
</dbReference>
<dbReference type="Pfam" id="PF00149">
    <property type="entry name" value="Metallophos"/>
    <property type="match status" value="1"/>
</dbReference>
<evidence type="ECO:0000313" key="2">
    <source>
        <dbReference type="EMBL" id="MBS0029746.1"/>
    </source>
</evidence>
<feature type="domain" description="Calcineurin-like phosphoesterase" evidence="1">
    <location>
        <begin position="36"/>
        <end position="233"/>
    </location>
</feature>
<dbReference type="InterPro" id="IPR006311">
    <property type="entry name" value="TAT_signal"/>
</dbReference>
<keyword evidence="3" id="KW-1185">Reference proteome</keyword>
<name>A0ABS5J3D6_9BACT</name>
<dbReference type="RefSeq" id="WP_211974831.1">
    <property type="nucleotide sequence ID" value="NZ_CBFHAM010000122.1"/>
</dbReference>
<dbReference type="PANTHER" id="PTHR43143">
    <property type="entry name" value="METALLOPHOSPHOESTERASE, CALCINEURIN SUPERFAMILY"/>
    <property type="match status" value="1"/>
</dbReference>
<organism evidence="2 3">
    <name type="scientific">Chitinophaga hostae</name>
    <dbReference type="NCBI Taxonomy" id="2831022"/>
    <lineage>
        <taxon>Bacteria</taxon>
        <taxon>Pseudomonadati</taxon>
        <taxon>Bacteroidota</taxon>
        <taxon>Chitinophagia</taxon>
        <taxon>Chitinophagales</taxon>
        <taxon>Chitinophagaceae</taxon>
        <taxon>Chitinophaga</taxon>
    </lineage>
</organism>
<evidence type="ECO:0000259" key="1">
    <source>
        <dbReference type="Pfam" id="PF00149"/>
    </source>
</evidence>
<dbReference type="PROSITE" id="PS51318">
    <property type="entry name" value="TAT"/>
    <property type="match status" value="1"/>
</dbReference>